<evidence type="ECO:0000256" key="1">
    <source>
        <dbReference type="ARBA" id="ARBA00004496"/>
    </source>
</evidence>
<feature type="binding site" evidence="12">
    <location>
        <position position="141"/>
    </location>
    <ligand>
        <name>Fe cation</name>
        <dbReference type="ChEBI" id="CHEBI:24875"/>
    </ligand>
</feature>
<feature type="binding site" evidence="11">
    <location>
        <position position="109"/>
    </location>
    <ligand>
        <name>Zn(2+)</name>
        <dbReference type="ChEBI" id="CHEBI:29105"/>
    </ligand>
</feature>
<evidence type="ECO:0000256" key="12">
    <source>
        <dbReference type="PIRSR" id="PIRSR602481-2"/>
    </source>
</evidence>
<sequence length="157" mass="17059">MSDQAVHDGTDQAGRAGRAARSTAGPRGIRATRQRAAVIALLDRIEDFRSAQEIHEELRRTGEGIGLTTVYRTLQTLAEGSEVDVLRTGSGEAVYRRCASEHHHHHLVCRRCGAAVEIEGPAVESWAQSIAEQHGYTDLSHTLEIFGLCRACSASRG</sequence>
<keyword evidence="10" id="KW-0804">Transcription</keyword>
<reference evidence="14 15" key="1">
    <citation type="submission" date="2016-09" db="EMBL/GenBank/DDBJ databases">
        <title>Pseudonocardia autotrophica DSM535, a candidate organism with high potential of specific P450 cytochromes.</title>
        <authorList>
            <person name="Grumaz C."/>
            <person name="Vainshtein Y."/>
            <person name="Kirstahler P."/>
            <person name="Sohn K."/>
        </authorList>
    </citation>
    <scope>NUCLEOTIDE SEQUENCE [LARGE SCALE GENOMIC DNA]</scope>
    <source>
        <strain evidence="14 15">DSM 535</strain>
    </source>
</reference>
<dbReference type="InterPro" id="IPR043135">
    <property type="entry name" value="Fur_C"/>
</dbReference>
<keyword evidence="4" id="KW-0963">Cytoplasm</keyword>
<dbReference type="PANTHER" id="PTHR33202">
    <property type="entry name" value="ZINC UPTAKE REGULATION PROTEIN"/>
    <property type="match status" value="1"/>
</dbReference>
<proteinExistence type="inferred from homology"/>
<feature type="binding site" evidence="12">
    <location>
        <position position="124"/>
    </location>
    <ligand>
        <name>Fe cation</name>
        <dbReference type="ChEBI" id="CHEBI:24875"/>
    </ligand>
</feature>
<dbReference type="GO" id="GO:0003700">
    <property type="term" value="F:DNA-binding transcription factor activity"/>
    <property type="evidence" value="ECO:0007669"/>
    <property type="project" value="InterPro"/>
</dbReference>
<dbReference type="GO" id="GO:0000976">
    <property type="term" value="F:transcription cis-regulatory region binding"/>
    <property type="evidence" value="ECO:0007669"/>
    <property type="project" value="TreeGrafter"/>
</dbReference>
<evidence type="ECO:0000256" key="7">
    <source>
        <dbReference type="ARBA" id="ARBA00022833"/>
    </source>
</evidence>
<comment type="subcellular location">
    <subcellularLocation>
        <location evidence="1">Cytoplasm</location>
    </subcellularLocation>
</comment>
<dbReference type="STRING" id="2074.BG845_03201"/>
<feature type="binding site" evidence="11">
    <location>
        <position position="152"/>
    </location>
    <ligand>
        <name>Zn(2+)</name>
        <dbReference type="ChEBI" id="CHEBI:29105"/>
    </ligand>
</feature>
<dbReference type="InterPro" id="IPR002481">
    <property type="entry name" value="FUR"/>
</dbReference>
<dbReference type="Pfam" id="PF01475">
    <property type="entry name" value="FUR"/>
    <property type="match status" value="1"/>
</dbReference>
<name>A0A1Y2MWP5_PSEAH</name>
<keyword evidence="6 11" id="KW-0479">Metal-binding</keyword>
<keyword evidence="12" id="KW-0408">Iron</keyword>
<dbReference type="Proteomes" id="UP000194360">
    <property type="component" value="Unassembled WGS sequence"/>
</dbReference>
<dbReference type="PANTHER" id="PTHR33202:SF2">
    <property type="entry name" value="FERRIC UPTAKE REGULATION PROTEIN"/>
    <property type="match status" value="1"/>
</dbReference>
<comment type="cofactor">
    <cofactor evidence="11">
        <name>Zn(2+)</name>
        <dbReference type="ChEBI" id="CHEBI:29105"/>
    </cofactor>
    <text evidence="11">Binds 1 zinc ion per subunit.</text>
</comment>
<feature type="compositionally biased region" description="Low complexity" evidence="13">
    <location>
        <begin position="13"/>
        <end position="28"/>
    </location>
</feature>
<evidence type="ECO:0000256" key="2">
    <source>
        <dbReference type="ARBA" id="ARBA00007957"/>
    </source>
</evidence>
<dbReference type="RefSeq" id="WP_085913429.1">
    <property type="nucleotide sequence ID" value="NZ_AP018920.1"/>
</dbReference>
<dbReference type="GO" id="GO:0005829">
    <property type="term" value="C:cytosol"/>
    <property type="evidence" value="ECO:0007669"/>
    <property type="project" value="TreeGrafter"/>
</dbReference>
<evidence type="ECO:0000256" key="3">
    <source>
        <dbReference type="ARBA" id="ARBA00011738"/>
    </source>
</evidence>
<dbReference type="EMBL" id="MIGB01000016">
    <property type="protein sequence ID" value="OSY39604.1"/>
    <property type="molecule type" value="Genomic_DNA"/>
</dbReference>
<dbReference type="InterPro" id="IPR036388">
    <property type="entry name" value="WH-like_DNA-bd_sf"/>
</dbReference>
<gene>
    <name evidence="14" type="primary">zur</name>
    <name evidence="14" type="ORF">BG845_03201</name>
</gene>
<dbReference type="SUPFAM" id="SSF46785">
    <property type="entry name" value="Winged helix' DNA-binding domain"/>
    <property type="match status" value="1"/>
</dbReference>
<keyword evidence="9" id="KW-0238">DNA-binding</keyword>
<dbReference type="GO" id="GO:0008270">
    <property type="term" value="F:zinc ion binding"/>
    <property type="evidence" value="ECO:0007669"/>
    <property type="project" value="TreeGrafter"/>
</dbReference>
<feature type="binding site" evidence="11">
    <location>
        <position position="112"/>
    </location>
    <ligand>
        <name>Zn(2+)</name>
        <dbReference type="ChEBI" id="CHEBI:29105"/>
    </ligand>
</feature>
<evidence type="ECO:0000256" key="9">
    <source>
        <dbReference type="ARBA" id="ARBA00023125"/>
    </source>
</evidence>
<keyword evidence="8" id="KW-0805">Transcription regulation</keyword>
<feature type="compositionally biased region" description="Basic and acidic residues" evidence="13">
    <location>
        <begin position="1"/>
        <end position="10"/>
    </location>
</feature>
<keyword evidence="7 11" id="KW-0862">Zinc</keyword>
<dbReference type="Gene3D" id="3.30.1490.190">
    <property type="match status" value="1"/>
</dbReference>
<keyword evidence="15" id="KW-1185">Reference proteome</keyword>
<evidence type="ECO:0000256" key="10">
    <source>
        <dbReference type="ARBA" id="ARBA00023163"/>
    </source>
</evidence>
<comment type="subunit">
    <text evidence="3">Homodimer.</text>
</comment>
<evidence type="ECO:0000313" key="15">
    <source>
        <dbReference type="Proteomes" id="UP000194360"/>
    </source>
</evidence>
<accession>A0A1Y2MWP5</accession>
<protein>
    <submittedName>
        <fullName evidence="14">Zinc uptake regulation protein</fullName>
    </submittedName>
</protein>
<dbReference type="AlphaFoldDB" id="A0A1Y2MWP5"/>
<evidence type="ECO:0000256" key="6">
    <source>
        <dbReference type="ARBA" id="ARBA00022723"/>
    </source>
</evidence>
<comment type="similarity">
    <text evidence="2">Belongs to the Fur family.</text>
</comment>
<evidence type="ECO:0000313" key="14">
    <source>
        <dbReference type="EMBL" id="OSY39604.1"/>
    </source>
</evidence>
<dbReference type="GO" id="GO:0045892">
    <property type="term" value="P:negative regulation of DNA-templated transcription"/>
    <property type="evidence" value="ECO:0007669"/>
    <property type="project" value="TreeGrafter"/>
</dbReference>
<dbReference type="GO" id="GO:1900376">
    <property type="term" value="P:regulation of secondary metabolite biosynthetic process"/>
    <property type="evidence" value="ECO:0007669"/>
    <property type="project" value="TreeGrafter"/>
</dbReference>
<evidence type="ECO:0000256" key="13">
    <source>
        <dbReference type="SAM" id="MobiDB-lite"/>
    </source>
</evidence>
<dbReference type="InterPro" id="IPR036390">
    <property type="entry name" value="WH_DNA-bd_sf"/>
</dbReference>
<dbReference type="Gene3D" id="1.10.10.10">
    <property type="entry name" value="Winged helix-like DNA-binding domain superfamily/Winged helix DNA-binding domain"/>
    <property type="match status" value="1"/>
</dbReference>
<keyword evidence="5" id="KW-0678">Repressor</keyword>
<evidence type="ECO:0000256" key="5">
    <source>
        <dbReference type="ARBA" id="ARBA00022491"/>
    </source>
</evidence>
<organism evidence="14 15">
    <name type="scientific">Pseudonocardia autotrophica</name>
    <name type="common">Amycolata autotrophica</name>
    <name type="synonym">Nocardia autotrophica</name>
    <dbReference type="NCBI Taxonomy" id="2074"/>
    <lineage>
        <taxon>Bacteria</taxon>
        <taxon>Bacillati</taxon>
        <taxon>Actinomycetota</taxon>
        <taxon>Actinomycetes</taxon>
        <taxon>Pseudonocardiales</taxon>
        <taxon>Pseudonocardiaceae</taxon>
        <taxon>Pseudonocardia</taxon>
    </lineage>
</organism>
<evidence type="ECO:0000256" key="4">
    <source>
        <dbReference type="ARBA" id="ARBA00022490"/>
    </source>
</evidence>
<feature type="binding site" evidence="12">
    <location>
        <position position="103"/>
    </location>
    <ligand>
        <name>Fe cation</name>
        <dbReference type="ChEBI" id="CHEBI:24875"/>
    </ligand>
</feature>
<feature type="region of interest" description="Disordered" evidence="13">
    <location>
        <begin position="1"/>
        <end position="29"/>
    </location>
</feature>
<comment type="caution">
    <text evidence="14">The sequence shown here is derived from an EMBL/GenBank/DDBJ whole genome shotgun (WGS) entry which is preliminary data.</text>
</comment>
<feature type="binding site" evidence="11">
    <location>
        <position position="149"/>
    </location>
    <ligand>
        <name>Zn(2+)</name>
        <dbReference type="ChEBI" id="CHEBI:29105"/>
    </ligand>
</feature>
<evidence type="ECO:0000256" key="11">
    <source>
        <dbReference type="PIRSR" id="PIRSR602481-1"/>
    </source>
</evidence>
<dbReference type="CDD" id="cd07153">
    <property type="entry name" value="Fur_like"/>
    <property type="match status" value="1"/>
</dbReference>
<dbReference type="FunFam" id="1.10.10.10:FF:000459">
    <property type="entry name" value="Ferric uptake regulation protein"/>
    <property type="match status" value="1"/>
</dbReference>
<evidence type="ECO:0000256" key="8">
    <source>
        <dbReference type="ARBA" id="ARBA00023015"/>
    </source>
</evidence>
<comment type="cofactor">
    <cofactor evidence="12">
        <name>Mn(2+)</name>
        <dbReference type="ChEBI" id="CHEBI:29035"/>
    </cofactor>
    <cofactor evidence="12">
        <name>Fe(2+)</name>
        <dbReference type="ChEBI" id="CHEBI:29033"/>
    </cofactor>
    <text evidence="12">Binds 1 Mn(2+) or Fe(2+) ion per subunit.</text>
</comment>
<dbReference type="OrthoDB" id="8659436at2"/>